<dbReference type="Gene3D" id="3.30.420.10">
    <property type="entry name" value="Ribonuclease H-like superfamily/Ribonuclease H"/>
    <property type="match status" value="1"/>
</dbReference>
<name>A0A653CAG7_CALMS</name>
<organism evidence="1 2">
    <name type="scientific">Callosobruchus maculatus</name>
    <name type="common">Southern cowpea weevil</name>
    <name type="synonym">Pulse bruchid</name>
    <dbReference type="NCBI Taxonomy" id="64391"/>
    <lineage>
        <taxon>Eukaryota</taxon>
        <taxon>Metazoa</taxon>
        <taxon>Ecdysozoa</taxon>
        <taxon>Arthropoda</taxon>
        <taxon>Hexapoda</taxon>
        <taxon>Insecta</taxon>
        <taxon>Pterygota</taxon>
        <taxon>Neoptera</taxon>
        <taxon>Endopterygota</taxon>
        <taxon>Coleoptera</taxon>
        <taxon>Polyphaga</taxon>
        <taxon>Cucujiformia</taxon>
        <taxon>Chrysomeloidea</taxon>
        <taxon>Chrysomelidae</taxon>
        <taxon>Bruchinae</taxon>
        <taxon>Bruchini</taxon>
        <taxon>Callosobruchus</taxon>
    </lineage>
</organism>
<keyword evidence="2" id="KW-1185">Reference proteome</keyword>
<dbReference type="GO" id="GO:0003676">
    <property type="term" value="F:nucleic acid binding"/>
    <property type="evidence" value="ECO:0007669"/>
    <property type="project" value="InterPro"/>
</dbReference>
<dbReference type="Proteomes" id="UP000410492">
    <property type="component" value="Unassembled WGS sequence"/>
</dbReference>
<evidence type="ECO:0000313" key="2">
    <source>
        <dbReference type="Proteomes" id="UP000410492"/>
    </source>
</evidence>
<sequence>MLLMKSQKNVKSRCCDYHRTTMPLNPIELIWAQMKGYVARNNTTVKLQDGRQLLKNSISKISSKNWENAIKHVMAEEEKFWTLDNLIEETLDPIIISLEDEESDDDAFLPDDNDVVI</sequence>
<dbReference type="InterPro" id="IPR036397">
    <property type="entry name" value="RNaseH_sf"/>
</dbReference>
<proteinExistence type="predicted"/>
<accession>A0A653CAG7</accession>
<dbReference type="AlphaFoldDB" id="A0A653CAG7"/>
<dbReference type="EMBL" id="CAACVG010007334">
    <property type="protein sequence ID" value="VEN44905.1"/>
    <property type="molecule type" value="Genomic_DNA"/>
</dbReference>
<reference evidence="1 2" key="1">
    <citation type="submission" date="2019-01" db="EMBL/GenBank/DDBJ databases">
        <authorList>
            <person name="Sayadi A."/>
        </authorList>
    </citation>
    <scope>NUCLEOTIDE SEQUENCE [LARGE SCALE GENOMIC DNA]</scope>
</reference>
<dbReference type="OrthoDB" id="340346at2759"/>
<gene>
    <name evidence="1" type="ORF">CALMAC_LOCUS7541</name>
</gene>
<protein>
    <recommendedName>
        <fullName evidence="3">Tc1-like transposase DDE domain-containing protein</fullName>
    </recommendedName>
</protein>
<evidence type="ECO:0000313" key="1">
    <source>
        <dbReference type="EMBL" id="VEN44905.1"/>
    </source>
</evidence>
<evidence type="ECO:0008006" key="3">
    <source>
        <dbReference type="Google" id="ProtNLM"/>
    </source>
</evidence>